<dbReference type="PROSITE" id="PS50975">
    <property type="entry name" value="ATP_GRASP"/>
    <property type="match status" value="1"/>
</dbReference>
<organism evidence="5 6">
    <name type="scientific">Aspergillus taichungensis</name>
    <dbReference type="NCBI Taxonomy" id="482145"/>
    <lineage>
        <taxon>Eukaryota</taxon>
        <taxon>Fungi</taxon>
        <taxon>Dikarya</taxon>
        <taxon>Ascomycota</taxon>
        <taxon>Pezizomycotina</taxon>
        <taxon>Eurotiomycetes</taxon>
        <taxon>Eurotiomycetidae</taxon>
        <taxon>Eurotiales</taxon>
        <taxon>Aspergillaceae</taxon>
        <taxon>Aspergillus</taxon>
        <taxon>Aspergillus subgen. Circumdati</taxon>
    </lineage>
</organism>
<dbReference type="GO" id="GO:0008716">
    <property type="term" value="F:D-alanine-D-alanine ligase activity"/>
    <property type="evidence" value="ECO:0007669"/>
    <property type="project" value="InterPro"/>
</dbReference>
<dbReference type="GO" id="GO:0046872">
    <property type="term" value="F:metal ion binding"/>
    <property type="evidence" value="ECO:0007669"/>
    <property type="project" value="InterPro"/>
</dbReference>
<dbReference type="Gene3D" id="3.40.50.150">
    <property type="entry name" value="Vaccinia Virus protein VP39"/>
    <property type="match status" value="1"/>
</dbReference>
<dbReference type="Pfam" id="PF07478">
    <property type="entry name" value="Dala_Dala_lig_C"/>
    <property type="match status" value="1"/>
</dbReference>
<dbReference type="GO" id="GO:0005524">
    <property type="term" value="F:ATP binding"/>
    <property type="evidence" value="ECO:0007669"/>
    <property type="project" value="UniProtKB-UniRule"/>
</dbReference>
<sequence>MRICVLQSSYEGSGSDLAGVDDIASDLGAYTSQHTFENRLIHLKTAKEEIDALVAEGFDFYINLLWGTLDDPVAGIQASQYFESLGVPSAGVRSWERSRNKNVFYENARKRGAPRVPGTKQFPLFVKPANGCASLMIDENSVCHNEEELTHALRRINKRLNPYRLQRAKALGLPNPQLRAHAESHHPATLYRDDIVIQEYIEGRDYGVTVVEMGASALALNPYVMRTKPVSQKENVLTFDLKFDRETRVELIKRDDNPTLFDQLQQAALEAFETGMFRGSHMGCDVDFRVRPDGKVFVIEVNPQPADFLPHDSNFQDLPISEGLPGGHMAVINIFIANHFLRDGSSTGSSKVAETYDRIAHEYDDGGDTHSQDRANFEHIVKSFDFTGSVMDIACGTGFFGRILAANRPQKDYSLVGFDISVEMADVCRKTHIYDEVHIDGMQTCLINYHNQDEIDHIVCFGAAHFLSTESFTSFMVICFVLAKKSITIAIDEIPDVYNEHLRQIGVGHMHSVNHLATMEEFKEPRGWRLVNRRRQYSWTSPTTGDDVFSTFFRFERTEEKDVKVLKIEKVK</sequence>
<evidence type="ECO:0000256" key="1">
    <source>
        <dbReference type="ARBA" id="ARBA00010871"/>
    </source>
</evidence>
<dbReference type="OrthoDB" id="66144at2759"/>
<dbReference type="SUPFAM" id="SSF53335">
    <property type="entry name" value="S-adenosyl-L-methionine-dependent methyltransferases"/>
    <property type="match status" value="1"/>
</dbReference>
<evidence type="ECO:0000256" key="3">
    <source>
        <dbReference type="PROSITE-ProRule" id="PRU00409"/>
    </source>
</evidence>
<keyword evidence="6" id="KW-1185">Reference proteome</keyword>
<accession>A0A2J5I674</accession>
<name>A0A2J5I674_9EURO</name>
<dbReference type="Pfam" id="PF13649">
    <property type="entry name" value="Methyltransf_25"/>
    <property type="match status" value="1"/>
</dbReference>
<keyword evidence="2" id="KW-0436">Ligase</keyword>
<evidence type="ECO:0000256" key="2">
    <source>
        <dbReference type="ARBA" id="ARBA00022598"/>
    </source>
</evidence>
<evidence type="ECO:0000313" key="5">
    <source>
        <dbReference type="EMBL" id="PLN85462.1"/>
    </source>
</evidence>
<dbReference type="AlphaFoldDB" id="A0A2J5I674"/>
<dbReference type="SUPFAM" id="SSF56059">
    <property type="entry name" value="Glutathione synthetase ATP-binding domain-like"/>
    <property type="match status" value="1"/>
</dbReference>
<dbReference type="InterPro" id="IPR029063">
    <property type="entry name" value="SAM-dependent_MTases_sf"/>
</dbReference>
<dbReference type="PANTHER" id="PTHR23132">
    <property type="entry name" value="D-ALANINE--D-ALANINE LIGASE"/>
    <property type="match status" value="1"/>
</dbReference>
<dbReference type="Gene3D" id="3.30.470.20">
    <property type="entry name" value="ATP-grasp fold, B domain"/>
    <property type="match status" value="1"/>
</dbReference>
<comment type="similarity">
    <text evidence="1">Belongs to the D-alanine--D-alanine ligase family.</text>
</comment>
<dbReference type="Proteomes" id="UP000235023">
    <property type="component" value="Unassembled WGS sequence"/>
</dbReference>
<dbReference type="EMBL" id="KZ559504">
    <property type="protein sequence ID" value="PLN85462.1"/>
    <property type="molecule type" value="Genomic_DNA"/>
</dbReference>
<dbReference type="InterPro" id="IPR041698">
    <property type="entry name" value="Methyltransf_25"/>
</dbReference>
<keyword evidence="3" id="KW-0067">ATP-binding</keyword>
<proteinExistence type="inferred from homology"/>
<evidence type="ECO:0000313" key="6">
    <source>
        <dbReference type="Proteomes" id="UP000235023"/>
    </source>
</evidence>
<dbReference type="InterPro" id="IPR011761">
    <property type="entry name" value="ATP-grasp"/>
</dbReference>
<dbReference type="PANTHER" id="PTHR23132:SF23">
    <property type="entry name" value="D-ALANINE--D-ALANINE LIGASE B"/>
    <property type="match status" value="1"/>
</dbReference>
<dbReference type="InterPro" id="IPR011095">
    <property type="entry name" value="Dala_Dala_lig_C"/>
</dbReference>
<keyword evidence="3" id="KW-0547">Nucleotide-binding</keyword>
<feature type="domain" description="ATP-grasp" evidence="4">
    <location>
        <begin position="79"/>
        <end position="333"/>
    </location>
</feature>
<evidence type="ECO:0000259" key="4">
    <source>
        <dbReference type="PROSITE" id="PS50975"/>
    </source>
</evidence>
<gene>
    <name evidence="5" type="ORF">BDW42DRAFT_149340</name>
</gene>
<protein>
    <recommendedName>
        <fullName evidence="4">ATP-grasp domain-containing protein</fullName>
    </recommendedName>
</protein>
<reference evidence="6" key="1">
    <citation type="submission" date="2017-12" db="EMBL/GenBank/DDBJ databases">
        <authorList>
            <consortium name="DOE Joint Genome Institute"/>
            <person name="Mondo S.J."/>
            <person name="Kjaerbolling I."/>
            <person name="Vesth T.C."/>
            <person name="Frisvad J.C."/>
            <person name="Nybo J.L."/>
            <person name="Theobald S."/>
            <person name="Kuo A."/>
            <person name="Bowyer P."/>
            <person name="Matsuda Y."/>
            <person name="Lyhne E.K."/>
            <person name="Kogle M.E."/>
            <person name="Clum A."/>
            <person name="Lipzen A."/>
            <person name="Salamov A."/>
            <person name="Ngan C.Y."/>
            <person name="Daum C."/>
            <person name="Chiniquy J."/>
            <person name="Barry K."/>
            <person name="LaButti K."/>
            <person name="Haridas S."/>
            <person name="Simmons B.A."/>
            <person name="Magnuson J.K."/>
            <person name="Mortensen U.H."/>
            <person name="Larsen T.O."/>
            <person name="Grigoriev I.V."/>
            <person name="Baker S.E."/>
            <person name="Andersen M.R."/>
            <person name="Nordberg H.P."/>
            <person name="Cantor M.N."/>
            <person name="Hua S.X."/>
        </authorList>
    </citation>
    <scope>NUCLEOTIDE SEQUENCE [LARGE SCALE GENOMIC DNA]</scope>
    <source>
        <strain evidence="6">IBT 19404</strain>
    </source>
</reference>